<sequence length="683" mass="77514">MNTIAQEKDLFAPVTVLKGVGDKTAQGLASLGIKSIYDLLMYFPFRYNDLETLPLDQLMDGQKTLLKGIVVTEPYVSRFGYKKSRLSFKIKIDHDVVMVNFFNRPWLKDKIELGKEVAIYGKYNVNRQSLSAFKFVAEKKEGAAMEPIYPLNRHIKQKKLQELIDLAITDYLPLLGNIVPPEVRTKYKLETDQAIVQDLHHPKNSMMARKAKRSAIFREFFLFQVQLAQMLNQQDDEAPGEAKKYDLKEIKRLINLLPFELSDDQKKVVNEIFADLHSSRQMRRLLQGDVGAGKTIVAVFAIYAVVTAGYQATLMVPTEILAQQHFDKINEMLSQLGVRVALLTGDTKELEKKEIYRELADGTINVVIGTHALIQDPVEFKNLGLVIIDEQHRFGVNQRNKLIQKGNQPDILAMTATPIPRTLALTVYGNMNVSSIHQLPKGRKPIISSWITSNKLREVLTQMQRQLDQGFQIYVVTPLISESETTDLKNAEELQAKLAQYFKEQNVVLLHGRMSGEEKNQIMDAFADKKIDILVTTSVIEVGVDVPNANMMIIFNADRFGLSQLHQLRGRIGRGQTQSYCIFVSDPKTEVGKKRMEIIANISDGFKLAEEDLKLRGEGDIFGKAQSGLPQFRVGDVVQDFNALQTAQKEARNLIKKDPNLENYEYDFLNKVLKYSKDLQNSD</sequence>
<dbReference type="SUPFAM" id="SSF50249">
    <property type="entry name" value="Nucleic acid-binding proteins"/>
    <property type="match status" value="1"/>
</dbReference>
<dbReference type="GO" id="GO:0016887">
    <property type="term" value="F:ATP hydrolysis activity"/>
    <property type="evidence" value="ECO:0007669"/>
    <property type="project" value="RHEA"/>
</dbReference>
<dbReference type="GO" id="GO:0006281">
    <property type="term" value="P:DNA repair"/>
    <property type="evidence" value="ECO:0007669"/>
    <property type="project" value="UniProtKB-UniRule"/>
</dbReference>
<keyword evidence="9 15" id="KW-0233">DNA recombination</keyword>
<dbReference type="CDD" id="cd04488">
    <property type="entry name" value="RecG_wedge_OBF"/>
    <property type="match status" value="1"/>
</dbReference>
<dbReference type="PANTHER" id="PTHR47964:SF1">
    <property type="entry name" value="ATP-DEPENDENT DNA HELICASE HOMOLOG RECG, CHLOROPLASTIC"/>
    <property type="match status" value="1"/>
</dbReference>
<evidence type="ECO:0000259" key="17">
    <source>
        <dbReference type="PROSITE" id="PS51194"/>
    </source>
</evidence>
<dbReference type="NCBIfam" id="NF008165">
    <property type="entry name" value="PRK10917.1-3"/>
    <property type="match status" value="1"/>
</dbReference>
<dbReference type="InterPro" id="IPR004609">
    <property type="entry name" value="ATP-dep_DNA_helicase_RecG"/>
</dbReference>
<keyword evidence="5 15" id="KW-0378">Hydrolase</keyword>
<keyword evidence="8" id="KW-0238">DNA-binding</keyword>
<keyword evidence="19" id="KW-1185">Reference proteome</keyword>
<dbReference type="InterPro" id="IPR001650">
    <property type="entry name" value="Helicase_C-like"/>
</dbReference>
<dbReference type="PROSITE" id="PS51192">
    <property type="entry name" value="HELICASE_ATP_BIND_1"/>
    <property type="match status" value="1"/>
</dbReference>
<comment type="function">
    <text evidence="15">Plays a critical role in recombination and DNA repair. Helps process Holliday junction intermediates to mature products by catalyzing branch migration. Has replication fork regression activity, unwinds stalled or blocked replication forks to make a HJ that can be resolved. Has a DNA unwinding activity characteristic of a DNA helicase with 3'-5' polarity.</text>
</comment>
<dbReference type="SUPFAM" id="SSF52540">
    <property type="entry name" value="P-loop containing nucleoside triphosphate hydrolases"/>
    <property type="match status" value="2"/>
</dbReference>
<feature type="domain" description="Helicase ATP-binding" evidence="16">
    <location>
        <begin position="275"/>
        <end position="436"/>
    </location>
</feature>
<comment type="catalytic activity">
    <reaction evidence="14 15">
        <text>ATP + H2O = ADP + phosphate + H(+)</text>
        <dbReference type="Rhea" id="RHEA:13065"/>
        <dbReference type="ChEBI" id="CHEBI:15377"/>
        <dbReference type="ChEBI" id="CHEBI:15378"/>
        <dbReference type="ChEBI" id="CHEBI:30616"/>
        <dbReference type="ChEBI" id="CHEBI:43474"/>
        <dbReference type="ChEBI" id="CHEBI:456216"/>
        <dbReference type="EC" id="5.6.2.4"/>
    </reaction>
</comment>
<dbReference type="CDD" id="cd17992">
    <property type="entry name" value="DEXHc_RecG"/>
    <property type="match status" value="1"/>
</dbReference>
<dbReference type="AlphaFoldDB" id="A0A2Z6T9D5"/>
<comment type="catalytic activity">
    <reaction evidence="12 15">
        <text>Couples ATP hydrolysis with the unwinding of duplex DNA by translocating in the 3'-5' direction.</text>
        <dbReference type="EC" id="5.6.2.4"/>
    </reaction>
</comment>
<evidence type="ECO:0000256" key="6">
    <source>
        <dbReference type="ARBA" id="ARBA00022806"/>
    </source>
</evidence>
<dbReference type="InterPro" id="IPR011545">
    <property type="entry name" value="DEAD/DEAH_box_helicase_dom"/>
</dbReference>
<dbReference type="PANTHER" id="PTHR47964">
    <property type="entry name" value="ATP-DEPENDENT DNA HELICASE HOMOLOG RECG, CHLOROPLASTIC"/>
    <property type="match status" value="1"/>
</dbReference>
<evidence type="ECO:0000256" key="12">
    <source>
        <dbReference type="ARBA" id="ARBA00034617"/>
    </source>
</evidence>
<dbReference type="GO" id="GO:0006310">
    <property type="term" value="P:DNA recombination"/>
    <property type="evidence" value="ECO:0007669"/>
    <property type="project" value="UniProtKB-UniRule"/>
</dbReference>
<dbReference type="InterPro" id="IPR033454">
    <property type="entry name" value="RecG_wedge"/>
</dbReference>
<dbReference type="InterPro" id="IPR045562">
    <property type="entry name" value="RecG_dom3_C"/>
</dbReference>
<evidence type="ECO:0000313" key="18">
    <source>
        <dbReference type="EMBL" id="GBG04373.1"/>
    </source>
</evidence>
<dbReference type="Proteomes" id="UP000257317">
    <property type="component" value="Unassembled WGS sequence"/>
</dbReference>
<evidence type="ECO:0000256" key="4">
    <source>
        <dbReference type="ARBA" id="ARBA00022763"/>
    </source>
</evidence>
<dbReference type="SMART" id="SM00487">
    <property type="entry name" value="DEXDc"/>
    <property type="match status" value="1"/>
</dbReference>
<dbReference type="EC" id="5.6.2.4" evidence="13 15"/>
<evidence type="ECO:0000256" key="10">
    <source>
        <dbReference type="ARBA" id="ARBA00023204"/>
    </source>
</evidence>
<dbReference type="GO" id="GO:0005524">
    <property type="term" value="F:ATP binding"/>
    <property type="evidence" value="ECO:0007669"/>
    <property type="project" value="UniProtKB-KW"/>
</dbReference>
<dbReference type="RefSeq" id="WP_117117721.1">
    <property type="nucleotide sequence ID" value="NZ_BFBY01000002.1"/>
</dbReference>
<dbReference type="InterPro" id="IPR014001">
    <property type="entry name" value="Helicase_ATP-bd"/>
</dbReference>
<dbReference type="Gene3D" id="3.40.50.300">
    <property type="entry name" value="P-loop containing nucleotide triphosphate hydrolases"/>
    <property type="match status" value="2"/>
</dbReference>
<dbReference type="NCBIfam" id="TIGR00643">
    <property type="entry name" value="recG"/>
    <property type="match status" value="1"/>
</dbReference>
<evidence type="ECO:0000259" key="16">
    <source>
        <dbReference type="PROSITE" id="PS51192"/>
    </source>
</evidence>
<protein>
    <recommendedName>
        <fullName evidence="2 15">ATP-dependent DNA helicase RecG</fullName>
        <ecNumber evidence="13 15">5.6.2.4</ecNumber>
    </recommendedName>
</protein>
<dbReference type="GO" id="GO:0003677">
    <property type="term" value="F:DNA binding"/>
    <property type="evidence" value="ECO:0007669"/>
    <property type="project" value="UniProtKB-KW"/>
</dbReference>
<dbReference type="InterPro" id="IPR012340">
    <property type="entry name" value="NA-bd_OB-fold"/>
</dbReference>
<feature type="domain" description="Helicase C-terminal" evidence="17">
    <location>
        <begin position="455"/>
        <end position="614"/>
    </location>
</feature>
<evidence type="ECO:0000256" key="15">
    <source>
        <dbReference type="RuleBase" id="RU363016"/>
    </source>
</evidence>
<keyword evidence="10 15" id="KW-0234">DNA repair</keyword>
<accession>A0A2Z6T9D5</accession>
<comment type="caution">
    <text evidence="18">The sequence shown here is derived from an EMBL/GenBank/DDBJ whole genome shotgun (WGS) entry which is preliminary data.</text>
</comment>
<dbReference type="OrthoDB" id="9804325at2"/>
<comment type="similarity">
    <text evidence="1 15">Belongs to the helicase family. RecG subfamily.</text>
</comment>
<evidence type="ECO:0000256" key="3">
    <source>
        <dbReference type="ARBA" id="ARBA00022741"/>
    </source>
</evidence>
<dbReference type="GO" id="GO:0043138">
    <property type="term" value="F:3'-5' DNA helicase activity"/>
    <property type="evidence" value="ECO:0007669"/>
    <property type="project" value="UniProtKB-EC"/>
</dbReference>
<dbReference type="EMBL" id="BFBY01000002">
    <property type="protein sequence ID" value="GBG04373.1"/>
    <property type="molecule type" value="Genomic_DNA"/>
</dbReference>
<keyword evidence="3 15" id="KW-0547">Nucleotide-binding</keyword>
<organism evidence="18 19">
    <name type="scientific">Lactobacillus rodentium</name>
    <dbReference type="NCBI Taxonomy" id="947835"/>
    <lineage>
        <taxon>Bacteria</taxon>
        <taxon>Bacillati</taxon>
        <taxon>Bacillota</taxon>
        <taxon>Bacilli</taxon>
        <taxon>Lactobacillales</taxon>
        <taxon>Lactobacillaceae</taxon>
        <taxon>Lactobacillus</taxon>
    </lineage>
</organism>
<evidence type="ECO:0000256" key="9">
    <source>
        <dbReference type="ARBA" id="ARBA00023172"/>
    </source>
</evidence>
<evidence type="ECO:0000256" key="7">
    <source>
        <dbReference type="ARBA" id="ARBA00022840"/>
    </source>
</evidence>
<evidence type="ECO:0000313" key="19">
    <source>
        <dbReference type="Proteomes" id="UP000257317"/>
    </source>
</evidence>
<evidence type="ECO:0000256" key="11">
    <source>
        <dbReference type="ARBA" id="ARBA00023235"/>
    </source>
</evidence>
<evidence type="ECO:0000256" key="1">
    <source>
        <dbReference type="ARBA" id="ARBA00007504"/>
    </source>
</evidence>
<dbReference type="Pfam" id="PF00271">
    <property type="entry name" value="Helicase_C"/>
    <property type="match status" value="1"/>
</dbReference>
<evidence type="ECO:0000256" key="13">
    <source>
        <dbReference type="ARBA" id="ARBA00034808"/>
    </source>
</evidence>
<dbReference type="PROSITE" id="PS51194">
    <property type="entry name" value="HELICASE_CTER"/>
    <property type="match status" value="1"/>
</dbReference>
<proteinExistence type="inferred from homology"/>
<evidence type="ECO:0000256" key="8">
    <source>
        <dbReference type="ARBA" id="ARBA00023125"/>
    </source>
</evidence>
<dbReference type="SMART" id="SM00490">
    <property type="entry name" value="HELICc"/>
    <property type="match status" value="1"/>
</dbReference>
<dbReference type="Gene3D" id="2.40.50.140">
    <property type="entry name" value="Nucleic acid-binding proteins"/>
    <property type="match status" value="1"/>
</dbReference>
<keyword evidence="6 15" id="KW-0347">Helicase</keyword>
<dbReference type="InterPro" id="IPR027417">
    <property type="entry name" value="P-loop_NTPase"/>
</dbReference>
<dbReference type="Pfam" id="PF00270">
    <property type="entry name" value="DEAD"/>
    <property type="match status" value="1"/>
</dbReference>
<reference evidence="19" key="1">
    <citation type="submission" date="2018-03" db="EMBL/GenBank/DDBJ databases">
        <title>New taxa in the Lactobacillus gasseri group.</title>
        <authorList>
            <person name="Tanizawa Y."/>
            <person name="Tohno M."/>
            <person name="Endo A."/>
            <person name="Arita M."/>
        </authorList>
    </citation>
    <scope>NUCLEOTIDE SEQUENCE [LARGE SCALE GENOMIC DNA]</scope>
    <source>
        <strain evidence="19">DSM 24759</strain>
    </source>
</reference>
<evidence type="ECO:0000256" key="14">
    <source>
        <dbReference type="ARBA" id="ARBA00048988"/>
    </source>
</evidence>
<dbReference type="NCBIfam" id="NF008168">
    <property type="entry name" value="PRK10917.2-2"/>
    <property type="match status" value="1"/>
</dbReference>
<dbReference type="Pfam" id="PF19833">
    <property type="entry name" value="RecG_dom3_C"/>
    <property type="match status" value="1"/>
</dbReference>
<gene>
    <name evidence="18" type="primary">recG</name>
    <name evidence="18" type="ORF">LrDSM24759_02870</name>
</gene>
<keyword evidence="4 15" id="KW-0227">DNA damage</keyword>
<evidence type="ECO:0000256" key="5">
    <source>
        <dbReference type="ARBA" id="ARBA00022801"/>
    </source>
</evidence>
<keyword evidence="11" id="KW-0413">Isomerase</keyword>
<keyword evidence="7 15" id="KW-0067">ATP-binding</keyword>
<name>A0A2Z6T9D5_9LACO</name>
<dbReference type="Pfam" id="PF17191">
    <property type="entry name" value="RecG_wedge"/>
    <property type="match status" value="1"/>
</dbReference>
<evidence type="ECO:0000256" key="2">
    <source>
        <dbReference type="ARBA" id="ARBA00017846"/>
    </source>
</evidence>
<dbReference type="InterPro" id="IPR047112">
    <property type="entry name" value="RecG/Mfd"/>
</dbReference>